<name>A0AC58UID9_TOBAC</name>
<sequence>MARFLNLNKEIVDVVELQQYVTLDGLVELVVKVERQNKRRQQSSSWRSRPTTIPNKQWPKSEETPTLKLHEDKARSKLESKDGKKHSNQGGWGYESEKSEPSEEQEENIIENEEGEEMEYIDSGLNFVVRRLMHINLGHSNEEQRENIFHARCGIKDKICSMIIDNGSCANVVSAYLVEQLGLEWTKHPRPYRLQWFNDSGEVKYDRSAFHDGRKNRYSLEHNGKKYIIAPLTHSQVYEDQKKMKESMGKHREGSKRETKGKEKDGKYEVRCEEREGSNERKEKVGNSERKKALDFEDVFPEDLPKGLPPLRRIKHQIDFVPGSQIPNRPAYRSNLEETKELQRQVNELLEKGFVRESMSPYFVPVLLVPKKDGTWRIFCRRFVRDFSSIVAPLTEVIKKDKVFNWGKEQEHAFNILNDKLCSAPLLKLPYFNKSFEIECDASSRGIGDVLMQDSKPIVYFSEKLNGVAWNYSTYDKELYALVSYKQGKDNIVAGALSRRYAPISTLNALSRRYALISTLTSKLIGFDHIKNLYVNDSDFDVAFSACLNGPFEKYNLKDGFLFKENKLCVPNCSLREVFVREIVKLHGIPKTIVSDRDAKFLSHFWRLPMVEFAYNRTVHSSTGYSPFEVVYGFNPLTPLNLLPLPTNEMVHMSKEIFSSKRKTKLHPRGDGPFKVIERIGDNAYKLDLPGEFQVQIQGRILFKRRGMILSSCQRINAVLRTARTRCSASASTTTHWCLWTLPRGRTDDDEPATDPAG</sequence>
<keyword evidence="1" id="KW-1185">Reference proteome</keyword>
<accession>A0AC58UID9</accession>
<protein>
    <submittedName>
        <fullName evidence="2">Uncharacterized protein LOC142181047</fullName>
    </submittedName>
</protein>
<gene>
    <name evidence="2" type="primary">LOC142181047</name>
</gene>
<dbReference type="Proteomes" id="UP000790787">
    <property type="component" value="Chromosome 5"/>
</dbReference>
<dbReference type="RefSeq" id="XP_075109265.1">
    <property type="nucleotide sequence ID" value="XM_075253164.1"/>
</dbReference>
<reference evidence="1" key="1">
    <citation type="journal article" date="2014" name="Nat. Commun.">
        <title>The tobacco genome sequence and its comparison with those of tomato and potato.</title>
        <authorList>
            <person name="Sierro N."/>
            <person name="Battey J.N."/>
            <person name="Ouadi S."/>
            <person name="Bakaher N."/>
            <person name="Bovet L."/>
            <person name="Willig A."/>
            <person name="Goepfert S."/>
            <person name="Peitsch M.C."/>
            <person name="Ivanov N.V."/>
        </authorList>
    </citation>
    <scope>NUCLEOTIDE SEQUENCE [LARGE SCALE GENOMIC DNA]</scope>
</reference>
<proteinExistence type="predicted"/>
<evidence type="ECO:0000313" key="2">
    <source>
        <dbReference type="RefSeq" id="XP_075109265.1"/>
    </source>
</evidence>
<organism evidence="1 2">
    <name type="scientific">Nicotiana tabacum</name>
    <name type="common">Common tobacco</name>
    <dbReference type="NCBI Taxonomy" id="4097"/>
    <lineage>
        <taxon>Eukaryota</taxon>
        <taxon>Viridiplantae</taxon>
        <taxon>Streptophyta</taxon>
        <taxon>Embryophyta</taxon>
        <taxon>Tracheophyta</taxon>
        <taxon>Spermatophyta</taxon>
        <taxon>Magnoliopsida</taxon>
        <taxon>eudicotyledons</taxon>
        <taxon>Gunneridae</taxon>
        <taxon>Pentapetalae</taxon>
        <taxon>asterids</taxon>
        <taxon>lamiids</taxon>
        <taxon>Solanales</taxon>
        <taxon>Solanaceae</taxon>
        <taxon>Nicotianoideae</taxon>
        <taxon>Nicotianeae</taxon>
        <taxon>Nicotiana</taxon>
    </lineage>
</organism>
<reference evidence="2" key="2">
    <citation type="submission" date="2025-08" db="UniProtKB">
        <authorList>
            <consortium name="RefSeq"/>
        </authorList>
    </citation>
    <scope>IDENTIFICATION</scope>
    <source>
        <tissue evidence="2">Leaf</tissue>
    </source>
</reference>
<evidence type="ECO:0000313" key="1">
    <source>
        <dbReference type="Proteomes" id="UP000790787"/>
    </source>
</evidence>